<dbReference type="EMBL" id="UINC01019982">
    <property type="protein sequence ID" value="SVA84353.1"/>
    <property type="molecule type" value="Genomic_DNA"/>
</dbReference>
<feature type="domain" description="Phosphoribosyltransferase" evidence="2">
    <location>
        <begin position="165"/>
        <end position="231"/>
    </location>
</feature>
<evidence type="ECO:0000256" key="1">
    <source>
        <dbReference type="ARBA" id="ARBA00008007"/>
    </source>
</evidence>
<dbReference type="InterPro" id="IPR029057">
    <property type="entry name" value="PRTase-like"/>
</dbReference>
<sequence length="233" mass="26167">MAVFSHNWSLKNTGNSFISLLFPNQCLICEGGKFYSLDPVYCDCMEKMTEIDDENRIDELTIKDGIDYAYTGWDFGSELRMVIHTLKYEVQARLGFFLGLKLGEMFSPIRIQHVDGIVPVPLHSVKFRERGYNQAEWIAKGLGEALNLPVWSSLIKRVKYTVSQTTLDRQERVGNLNRAFLLKKNVIDQGILIVDDVIATGSTISSMATVFKNAGAKMIFAVTLATPKGESND</sequence>
<proteinExistence type="inferred from homology"/>
<dbReference type="Gene3D" id="3.40.50.2020">
    <property type="match status" value="1"/>
</dbReference>
<dbReference type="InterPro" id="IPR000836">
    <property type="entry name" value="PRTase_dom"/>
</dbReference>
<name>A0A381Z6F8_9ZZZZ</name>
<comment type="similarity">
    <text evidence="1">Belongs to the ComF/GntX family.</text>
</comment>
<dbReference type="PANTHER" id="PTHR47505:SF1">
    <property type="entry name" value="DNA UTILIZATION PROTEIN YHGH"/>
    <property type="match status" value="1"/>
</dbReference>
<evidence type="ECO:0000313" key="3">
    <source>
        <dbReference type="EMBL" id="SVA84353.1"/>
    </source>
</evidence>
<dbReference type="PANTHER" id="PTHR47505">
    <property type="entry name" value="DNA UTILIZATION PROTEIN YHGH"/>
    <property type="match status" value="1"/>
</dbReference>
<dbReference type="InterPro" id="IPR051910">
    <property type="entry name" value="ComF/GntX_DNA_util-trans"/>
</dbReference>
<dbReference type="AlphaFoldDB" id="A0A381Z6F8"/>
<protein>
    <recommendedName>
        <fullName evidence="2">Phosphoribosyltransferase domain-containing protein</fullName>
    </recommendedName>
</protein>
<gene>
    <name evidence="3" type="ORF">METZ01_LOCUS137207</name>
</gene>
<dbReference type="Pfam" id="PF00156">
    <property type="entry name" value="Pribosyltran"/>
    <property type="match status" value="1"/>
</dbReference>
<accession>A0A381Z6F8</accession>
<dbReference type="SUPFAM" id="SSF53271">
    <property type="entry name" value="PRTase-like"/>
    <property type="match status" value="1"/>
</dbReference>
<dbReference type="CDD" id="cd06223">
    <property type="entry name" value="PRTases_typeI"/>
    <property type="match status" value="1"/>
</dbReference>
<evidence type="ECO:0000259" key="2">
    <source>
        <dbReference type="Pfam" id="PF00156"/>
    </source>
</evidence>
<reference evidence="3" key="1">
    <citation type="submission" date="2018-05" db="EMBL/GenBank/DDBJ databases">
        <authorList>
            <person name="Lanie J.A."/>
            <person name="Ng W.-L."/>
            <person name="Kazmierczak K.M."/>
            <person name="Andrzejewski T.M."/>
            <person name="Davidsen T.M."/>
            <person name="Wayne K.J."/>
            <person name="Tettelin H."/>
            <person name="Glass J.I."/>
            <person name="Rusch D."/>
            <person name="Podicherti R."/>
            <person name="Tsui H.-C.T."/>
            <person name="Winkler M.E."/>
        </authorList>
    </citation>
    <scope>NUCLEOTIDE SEQUENCE</scope>
</reference>
<organism evidence="3">
    <name type="scientific">marine metagenome</name>
    <dbReference type="NCBI Taxonomy" id="408172"/>
    <lineage>
        <taxon>unclassified sequences</taxon>
        <taxon>metagenomes</taxon>
        <taxon>ecological metagenomes</taxon>
    </lineage>
</organism>